<dbReference type="GO" id="GO:0051920">
    <property type="term" value="F:peroxiredoxin activity"/>
    <property type="evidence" value="ECO:0007669"/>
    <property type="project" value="InterPro"/>
</dbReference>
<sequence length="233" mass="25456">MNSIESPIVPLQENHEEVIEALPGEVAAAFEKMCRTGLRNKRLSDVERELVLLGIAVSIQFYDTNGVRFRLRQARSAGATRDQILGVILLGGGQGSHTYGKPGDSFLAIAIELGLIPEKDPEGVEAANAGLERRRGFRSKNWRGFMRLDPVFFAAYHDYMASAVALLDERLTELLIIAADVVAPNLVDAGTHIRSALSRGIPLEDIVEVFNLAMLAAWKSSFIAANELLAEVD</sequence>
<dbReference type="Gene3D" id="1.20.1290.10">
    <property type="entry name" value="AhpD-like"/>
    <property type="match status" value="2"/>
</dbReference>
<evidence type="ECO:0000313" key="3">
    <source>
        <dbReference type="Proteomes" id="UP000584374"/>
    </source>
</evidence>
<evidence type="ECO:0000259" key="1">
    <source>
        <dbReference type="Pfam" id="PF02627"/>
    </source>
</evidence>
<keyword evidence="2" id="KW-0560">Oxidoreductase</keyword>
<evidence type="ECO:0000313" key="2">
    <source>
        <dbReference type="EMBL" id="MBB5159860.1"/>
    </source>
</evidence>
<keyword evidence="3" id="KW-1185">Reference proteome</keyword>
<dbReference type="Pfam" id="PF02627">
    <property type="entry name" value="CMD"/>
    <property type="match status" value="2"/>
</dbReference>
<comment type="caution">
    <text evidence="2">The sequence shown here is derived from an EMBL/GenBank/DDBJ whole genome shotgun (WGS) entry which is preliminary data.</text>
</comment>
<proteinExistence type="predicted"/>
<reference evidence="2 3" key="1">
    <citation type="submission" date="2020-08" db="EMBL/GenBank/DDBJ databases">
        <title>Sequencing the genomes of 1000 actinobacteria strains.</title>
        <authorList>
            <person name="Klenk H.-P."/>
        </authorList>
    </citation>
    <scope>NUCLEOTIDE SEQUENCE [LARGE SCALE GENOMIC DNA]</scope>
    <source>
        <strain evidence="2 3">DSM 45584</strain>
    </source>
</reference>
<keyword evidence="2" id="KW-0575">Peroxidase</keyword>
<name>A0A840QIC6_9PSEU</name>
<gene>
    <name evidence="2" type="ORF">BJ970_007460</name>
</gene>
<dbReference type="PANTHER" id="PTHR33930:SF2">
    <property type="entry name" value="BLR3452 PROTEIN"/>
    <property type="match status" value="1"/>
</dbReference>
<protein>
    <submittedName>
        <fullName evidence="2">Alkylhydroperoxidase/carboxymuconolactone decarboxylase family protein YurZ</fullName>
    </submittedName>
</protein>
<dbReference type="AlphaFoldDB" id="A0A840QIC6"/>
<dbReference type="SUPFAM" id="SSF69118">
    <property type="entry name" value="AhpD-like"/>
    <property type="match status" value="2"/>
</dbReference>
<dbReference type="InterPro" id="IPR003779">
    <property type="entry name" value="CMD-like"/>
</dbReference>
<feature type="domain" description="Carboxymuconolactone decarboxylase-like" evidence="1">
    <location>
        <begin position="25"/>
        <end position="88"/>
    </location>
</feature>
<dbReference type="Proteomes" id="UP000584374">
    <property type="component" value="Unassembled WGS sequence"/>
</dbReference>
<dbReference type="EMBL" id="JACHIW010000003">
    <property type="protein sequence ID" value="MBB5159860.1"/>
    <property type="molecule type" value="Genomic_DNA"/>
</dbReference>
<accession>A0A840QIC6</accession>
<dbReference type="PANTHER" id="PTHR33930">
    <property type="entry name" value="ALKYL HYDROPEROXIDE REDUCTASE AHPD"/>
    <property type="match status" value="1"/>
</dbReference>
<dbReference type="InterPro" id="IPR029032">
    <property type="entry name" value="AhpD-like"/>
</dbReference>
<dbReference type="RefSeq" id="WP_184732884.1">
    <property type="nucleotide sequence ID" value="NZ_JACHIW010000003.1"/>
</dbReference>
<feature type="domain" description="Carboxymuconolactone decarboxylase-like" evidence="1">
    <location>
        <begin position="152"/>
        <end position="229"/>
    </location>
</feature>
<organism evidence="2 3">
    <name type="scientific">Saccharopolyspora phatthalungensis</name>
    <dbReference type="NCBI Taxonomy" id="664693"/>
    <lineage>
        <taxon>Bacteria</taxon>
        <taxon>Bacillati</taxon>
        <taxon>Actinomycetota</taxon>
        <taxon>Actinomycetes</taxon>
        <taxon>Pseudonocardiales</taxon>
        <taxon>Pseudonocardiaceae</taxon>
        <taxon>Saccharopolyspora</taxon>
    </lineage>
</organism>